<dbReference type="EMBL" id="MCGT01000007">
    <property type="protein sequence ID" value="ORX58038.1"/>
    <property type="molecule type" value="Genomic_DNA"/>
</dbReference>
<sequence>MTGALTLVMFAVSGLLAIVQADPKLYLLRESTMTLAMGIMLLGTLLPLQVQEHQLRPFMFYVARQVAMSSSMMDDQDIIRANWDLFWQAWPSFRTYFRALTATWGAGLVSEFVLRVILLDIFDDVDTVLYYSNIYMFAFLGIMGSLTVASTLLFRHLYNREQARAIAKEQQDELDRIIEAAALERQQELDQNRTGPK</sequence>
<evidence type="ECO:0000256" key="2">
    <source>
        <dbReference type="SAM" id="Phobius"/>
    </source>
</evidence>
<keyword evidence="3" id="KW-0732">Signal</keyword>
<reference evidence="4 5" key="1">
    <citation type="submission" date="2016-07" db="EMBL/GenBank/DDBJ databases">
        <title>Pervasive Adenine N6-methylation of Active Genes in Fungi.</title>
        <authorList>
            <consortium name="DOE Joint Genome Institute"/>
            <person name="Mondo S.J."/>
            <person name="Dannebaum R.O."/>
            <person name="Kuo R.C."/>
            <person name="Labutti K."/>
            <person name="Haridas S."/>
            <person name="Kuo A."/>
            <person name="Salamov A."/>
            <person name="Ahrendt S.R."/>
            <person name="Lipzen A."/>
            <person name="Sullivan W."/>
            <person name="Andreopoulos W.B."/>
            <person name="Clum A."/>
            <person name="Lindquist E."/>
            <person name="Daum C."/>
            <person name="Ramamoorthy G.K."/>
            <person name="Gryganskyi A."/>
            <person name="Culley D."/>
            <person name="Magnuson J.K."/>
            <person name="James T.Y."/>
            <person name="O'Malley M.A."/>
            <person name="Stajich J.E."/>
            <person name="Spatafora J.W."/>
            <person name="Visel A."/>
            <person name="Grigoriev I.V."/>
        </authorList>
    </citation>
    <scope>NUCLEOTIDE SEQUENCE [LARGE SCALE GENOMIC DNA]</scope>
    <source>
        <strain evidence="4 5">NRRL 3301</strain>
    </source>
</reference>
<feature type="coiled-coil region" evidence="1">
    <location>
        <begin position="160"/>
        <end position="187"/>
    </location>
</feature>
<accession>A0A1X2GNQ4</accession>
<comment type="caution">
    <text evidence="4">The sequence shown here is derived from an EMBL/GenBank/DDBJ whole genome shotgun (WGS) entry which is preliminary data.</text>
</comment>
<feature type="transmembrane region" description="Helical" evidence="2">
    <location>
        <begin position="102"/>
        <end position="122"/>
    </location>
</feature>
<gene>
    <name evidence="4" type="ORF">DM01DRAFT_1333718</name>
</gene>
<keyword evidence="2" id="KW-1133">Transmembrane helix</keyword>
<dbReference type="Proteomes" id="UP000242146">
    <property type="component" value="Unassembled WGS sequence"/>
</dbReference>
<protein>
    <submittedName>
        <fullName evidence="4">Uncharacterized protein</fullName>
    </submittedName>
</protein>
<evidence type="ECO:0000313" key="5">
    <source>
        <dbReference type="Proteomes" id="UP000242146"/>
    </source>
</evidence>
<keyword evidence="1" id="KW-0175">Coiled coil</keyword>
<feature type="transmembrane region" description="Helical" evidence="2">
    <location>
        <begin position="134"/>
        <end position="154"/>
    </location>
</feature>
<keyword evidence="2" id="KW-0812">Transmembrane</keyword>
<name>A0A1X2GNQ4_9FUNG</name>
<feature type="transmembrane region" description="Helical" evidence="2">
    <location>
        <begin position="31"/>
        <end position="50"/>
    </location>
</feature>
<evidence type="ECO:0000256" key="1">
    <source>
        <dbReference type="SAM" id="Coils"/>
    </source>
</evidence>
<proteinExistence type="predicted"/>
<evidence type="ECO:0000313" key="4">
    <source>
        <dbReference type="EMBL" id="ORX58038.1"/>
    </source>
</evidence>
<dbReference type="OrthoDB" id="2352759at2759"/>
<organism evidence="4 5">
    <name type="scientific">Hesseltinella vesiculosa</name>
    <dbReference type="NCBI Taxonomy" id="101127"/>
    <lineage>
        <taxon>Eukaryota</taxon>
        <taxon>Fungi</taxon>
        <taxon>Fungi incertae sedis</taxon>
        <taxon>Mucoromycota</taxon>
        <taxon>Mucoromycotina</taxon>
        <taxon>Mucoromycetes</taxon>
        <taxon>Mucorales</taxon>
        <taxon>Cunninghamellaceae</taxon>
        <taxon>Hesseltinella</taxon>
    </lineage>
</organism>
<keyword evidence="5" id="KW-1185">Reference proteome</keyword>
<evidence type="ECO:0000256" key="3">
    <source>
        <dbReference type="SAM" id="SignalP"/>
    </source>
</evidence>
<keyword evidence="2" id="KW-0472">Membrane</keyword>
<dbReference type="AlphaFoldDB" id="A0A1X2GNQ4"/>
<feature type="signal peptide" evidence="3">
    <location>
        <begin position="1"/>
        <end position="21"/>
    </location>
</feature>
<feature type="chain" id="PRO_5013095161" evidence="3">
    <location>
        <begin position="22"/>
        <end position="197"/>
    </location>
</feature>
<dbReference type="NCBIfam" id="NF041646">
    <property type="entry name" value="VC0807_fam"/>
    <property type="match status" value="1"/>
</dbReference>